<organism evidence="3">
    <name type="scientific">uncultured Aureispira sp</name>
    <dbReference type="NCBI Taxonomy" id="1331704"/>
    <lineage>
        <taxon>Bacteria</taxon>
        <taxon>Pseudomonadati</taxon>
        <taxon>Bacteroidota</taxon>
        <taxon>Saprospiria</taxon>
        <taxon>Saprospirales</taxon>
        <taxon>Saprospiraceae</taxon>
        <taxon>Aureispira</taxon>
        <taxon>environmental samples</taxon>
    </lineage>
</organism>
<evidence type="ECO:0000313" key="3">
    <source>
        <dbReference type="EMBL" id="CAA6799045.1"/>
    </source>
</evidence>
<proteinExistence type="predicted"/>
<feature type="chain" id="PRO_5028056126" description="DUF642 domain-containing protein" evidence="1">
    <location>
        <begin position="21"/>
        <end position="189"/>
    </location>
</feature>
<dbReference type="Gene3D" id="2.60.120.260">
    <property type="entry name" value="Galactose-binding domain-like"/>
    <property type="match status" value="1"/>
</dbReference>
<dbReference type="InterPro" id="IPR006946">
    <property type="entry name" value="DGR2-like_dom"/>
</dbReference>
<name>A0A6S6RSG8_9BACT</name>
<keyword evidence="1" id="KW-0732">Signal</keyword>
<reference evidence="3" key="1">
    <citation type="submission" date="2020-01" db="EMBL/GenBank/DDBJ databases">
        <authorList>
            <person name="Meier V. D."/>
            <person name="Meier V D."/>
        </authorList>
    </citation>
    <scope>NUCLEOTIDE SEQUENCE</scope>
    <source>
        <strain evidence="3">HLG_WM_MAG_10</strain>
    </source>
</reference>
<feature type="domain" description="DUF642" evidence="2">
    <location>
        <begin position="71"/>
        <end position="153"/>
    </location>
</feature>
<gene>
    <name evidence="3" type="ORF">HELGO_WM28608</name>
</gene>
<protein>
    <recommendedName>
        <fullName evidence="2">DUF642 domain-containing protein</fullName>
    </recommendedName>
</protein>
<dbReference type="EMBL" id="CACVAQ010000019">
    <property type="protein sequence ID" value="CAA6799045.1"/>
    <property type="molecule type" value="Genomic_DNA"/>
</dbReference>
<accession>A0A6S6RSG8</accession>
<dbReference type="AlphaFoldDB" id="A0A6S6RSG8"/>
<feature type="signal peptide" evidence="1">
    <location>
        <begin position="1"/>
        <end position="20"/>
    </location>
</feature>
<evidence type="ECO:0000256" key="1">
    <source>
        <dbReference type="SAM" id="SignalP"/>
    </source>
</evidence>
<dbReference type="Pfam" id="PF04862">
    <property type="entry name" value="DUF642"/>
    <property type="match status" value="1"/>
</dbReference>
<evidence type="ECO:0000259" key="2">
    <source>
        <dbReference type="Pfam" id="PF04862"/>
    </source>
</evidence>
<sequence length="189" mass="20818">MKILLSFIFISFLLSHTVEAQNLIKNSKFNAGVESWEVLLAEKSLPIKAQVIEHSQDYGSYGLADNYINTSFVELDATSAIQQKINTDNSDNYTLIFACAHRPNAGDKQLVVTANGTVIHTETIKNNAAVGSFKYINIYFNAPSSTTKLSFYAVSISGPDDQGILLTDVSCEKTAEINITNPVHRKKTH</sequence>